<dbReference type="SUPFAM" id="SSF57180">
    <property type="entry name" value="Cellulose-binding domain"/>
    <property type="match status" value="1"/>
</dbReference>
<evidence type="ECO:0000313" key="2">
    <source>
        <dbReference type="Proteomes" id="UP000565441"/>
    </source>
</evidence>
<name>A0A8H5H877_9AGAR</name>
<proteinExistence type="predicted"/>
<dbReference type="GO" id="GO:0030248">
    <property type="term" value="F:cellulose binding"/>
    <property type="evidence" value="ECO:0007669"/>
    <property type="project" value="InterPro"/>
</dbReference>
<dbReference type="GO" id="GO:0005975">
    <property type="term" value="P:carbohydrate metabolic process"/>
    <property type="evidence" value="ECO:0007669"/>
    <property type="project" value="InterPro"/>
</dbReference>
<dbReference type="Proteomes" id="UP000565441">
    <property type="component" value="Unassembled WGS sequence"/>
</dbReference>
<sequence length="157" mass="17532">MHDAAAQGAQCGGIDWIDFSICTHGTHCQFIRDNNYECRADDPYTVVTAVTSLYTPSSYVVILIRLSLPTGRRMKIVFVRIVRRLSGVLDMETGEGQQGVSVGEGTPAHLVPRIYPKPPLFHHRLPHFSSLPAVVEYPPFFLFDPASYNEHHHFAPG</sequence>
<comment type="caution">
    <text evidence="1">The sequence shown here is derived from an EMBL/GenBank/DDBJ whole genome shotgun (WGS) entry which is preliminary data.</text>
</comment>
<accession>A0A8H5H877</accession>
<organism evidence="1 2">
    <name type="scientific">Tricholomella constricta</name>
    <dbReference type="NCBI Taxonomy" id="117010"/>
    <lineage>
        <taxon>Eukaryota</taxon>
        <taxon>Fungi</taxon>
        <taxon>Dikarya</taxon>
        <taxon>Basidiomycota</taxon>
        <taxon>Agaricomycotina</taxon>
        <taxon>Agaricomycetes</taxon>
        <taxon>Agaricomycetidae</taxon>
        <taxon>Agaricales</taxon>
        <taxon>Tricholomatineae</taxon>
        <taxon>Lyophyllaceae</taxon>
        <taxon>Tricholomella</taxon>
    </lineage>
</organism>
<reference evidence="1 2" key="1">
    <citation type="journal article" date="2020" name="ISME J.">
        <title>Uncovering the hidden diversity of litter-decomposition mechanisms in mushroom-forming fungi.</title>
        <authorList>
            <person name="Floudas D."/>
            <person name="Bentzer J."/>
            <person name="Ahren D."/>
            <person name="Johansson T."/>
            <person name="Persson P."/>
            <person name="Tunlid A."/>
        </authorList>
    </citation>
    <scope>NUCLEOTIDE SEQUENCE [LARGE SCALE GENOMIC DNA]</scope>
    <source>
        <strain evidence="1 2">CBS 661.87</strain>
    </source>
</reference>
<gene>
    <name evidence="1" type="ORF">D9615_007055</name>
</gene>
<dbReference type="AlphaFoldDB" id="A0A8H5H877"/>
<protein>
    <submittedName>
        <fullName evidence="1">Uncharacterized protein</fullName>
    </submittedName>
</protein>
<dbReference type="EMBL" id="JAACJP010000019">
    <property type="protein sequence ID" value="KAF5378522.1"/>
    <property type="molecule type" value="Genomic_DNA"/>
</dbReference>
<dbReference type="GO" id="GO:0005576">
    <property type="term" value="C:extracellular region"/>
    <property type="evidence" value="ECO:0007669"/>
    <property type="project" value="InterPro"/>
</dbReference>
<evidence type="ECO:0000313" key="1">
    <source>
        <dbReference type="EMBL" id="KAF5378522.1"/>
    </source>
</evidence>
<dbReference type="InterPro" id="IPR035971">
    <property type="entry name" value="CBD_sf"/>
</dbReference>
<keyword evidence="2" id="KW-1185">Reference proteome</keyword>